<dbReference type="Proteomes" id="UP000620591">
    <property type="component" value="Unassembled WGS sequence"/>
</dbReference>
<dbReference type="EMBL" id="JACTVM010000003">
    <property type="protein sequence ID" value="MBC9226831.1"/>
    <property type="molecule type" value="Genomic_DNA"/>
</dbReference>
<feature type="transmembrane region" description="Helical" evidence="5">
    <location>
        <begin position="149"/>
        <end position="169"/>
    </location>
</feature>
<comment type="caution">
    <text evidence="7">The sequence shown here is derived from an EMBL/GenBank/DDBJ whole genome shotgun (WGS) entry which is preliminary data.</text>
</comment>
<evidence type="ECO:0000256" key="5">
    <source>
        <dbReference type="SAM" id="Phobius"/>
    </source>
</evidence>
<keyword evidence="5" id="KW-0812">Transmembrane</keyword>
<evidence type="ECO:0000259" key="6">
    <source>
        <dbReference type="PROSITE" id="PS50847"/>
    </source>
</evidence>
<accession>A0A8I0EUU4</accession>
<evidence type="ECO:0000313" key="7">
    <source>
        <dbReference type="EMBL" id="MBC9226831.1"/>
    </source>
</evidence>
<dbReference type="PROSITE" id="PS50847">
    <property type="entry name" value="GRAM_POS_ANCHORING"/>
    <property type="match status" value="1"/>
</dbReference>
<name>A0A8I0EUU4_9ACTN</name>
<dbReference type="RefSeq" id="WP_187769592.1">
    <property type="nucleotide sequence ID" value="NZ_JACTVM010000003.1"/>
</dbReference>
<sequence length="174" mass="17286">MVLALAGPASSEGYGDPAIVQDGAAEVAEPGAPFTVSFSSNVECAWSSSFDGQTGATAVGFDYSATFTAPTEPGTYEGTVVCRFSNAGPFRPVAYSADATYAAGRDQVSTQTFTVVVDGDAANGGDDDTAGAGDNNNEGALADTGGSNWQLLAVGAGLLVVGGGVAVAARRRKS</sequence>
<proteinExistence type="predicted"/>
<evidence type="ECO:0000256" key="3">
    <source>
        <dbReference type="ARBA" id="ARBA00022729"/>
    </source>
</evidence>
<dbReference type="InterPro" id="IPR019931">
    <property type="entry name" value="LPXTG_anchor"/>
</dbReference>
<keyword evidence="1" id="KW-0134">Cell wall</keyword>
<reference evidence="7" key="1">
    <citation type="submission" date="2020-09" db="EMBL/GenBank/DDBJ databases">
        <title>Novel species in genus Aeromicrobium.</title>
        <authorList>
            <person name="Zhang G."/>
        </authorList>
    </citation>
    <scope>NUCLEOTIDE SEQUENCE</scope>
    <source>
        <strain evidence="7">Zg-636</strain>
    </source>
</reference>
<feature type="domain" description="Gram-positive cocci surface proteins LPxTG" evidence="6">
    <location>
        <begin position="141"/>
        <end position="174"/>
    </location>
</feature>
<keyword evidence="4" id="KW-0572">Peptidoglycan-anchor</keyword>
<dbReference type="NCBIfam" id="TIGR01167">
    <property type="entry name" value="LPXTG_anchor"/>
    <property type="match status" value="1"/>
</dbReference>
<gene>
    <name evidence="7" type="ORF">IBG24_10925</name>
</gene>
<keyword evidence="2" id="KW-0964">Secreted</keyword>
<evidence type="ECO:0000256" key="2">
    <source>
        <dbReference type="ARBA" id="ARBA00022525"/>
    </source>
</evidence>
<evidence type="ECO:0000313" key="8">
    <source>
        <dbReference type="Proteomes" id="UP000620591"/>
    </source>
</evidence>
<organism evidence="7 8">
    <name type="scientific">Aeromicrobium senzhongii</name>
    <dbReference type="NCBI Taxonomy" id="2663859"/>
    <lineage>
        <taxon>Bacteria</taxon>
        <taxon>Bacillati</taxon>
        <taxon>Actinomycetota</taxon>
        <taxon>Actinomycetes</taxon>
        <taxon>Propionibacteriales</taxon>
        <taxon>Nocardioidaceae</taxon>
        <taxon>Aeromicrobium</taxon>
    </lineage>
</organism>
<dbReference type="AlphaFoldDB" id="A0A8I0EUU4"/>
<keyword evidence="3" id="KW-0732">Signal</keyword>
<evidence type="ECO:0000256" key="4">
    <source>
        <dbReference type="ARBA" id="ARBA00023088"/>
    </source>
</evidence>
<keyword evidence="5" id="KW-1133">Transmembrane helix</keyword>
<keyword evidence="5" id="KW-0472">Membrane</keyword>
<evidence type="ECO:0000256" key="1">
    <source>
        <dbReference type="ARBA" id="ARBA00022512"/>
    </source>
</evidence>
<protein>
    <submittedName>
        <fullName evidence="7">LPXTG cell wall anchor domain-containing protein</fullName>
    </submittedName>
</protein>